<reference evidence="1" key="1">
    <citation type="submission" date="2021-04" db="EMBL/GenBank/DDBJ databases">
        <title>Isolation of p-tert-butylphenol degrading bacteria Sphingobium phenoxybenzoativorans Tas13 from active sludge.</title>
        <authorList>
            <person name="Li Y."/>
        </authorList>
    </citation>
    <scope>NUCLEOTIDE SEQUENCE</scope>
    <source>
        <strain evidence="1">Tas13</strain>
    </source>
</reference>
<accession>A0A975PZP9</accession>
<protein>
    <recommendedName>
        <fullName evidence="3">DUF2336 domain-containing protein</fullName>
    </recommendedName>
</protein>
<dbReference type="Proteomes" id="UP000681425">
    <property type="component" value="Chromosome"/>
</dbReference>
<gene>
    <name evidence="1" type="ORF">KFK14_12430</name>
</gene>
<dbReference type="AlphaFoldDB" id="A0A975PZP9"/>
<evidence type="ECO:0008006" key="3">
    <source>
        <dbReference type="Google" id="ProtNLM"/>
    </source>
</evidence>
<name>A0A975PZP9_9SPHN</name>
<evidence type="ECO:0000313" key="2">
    <source>
        <dbReference type="Proteomes" id="UP000681425"/>
    </source>
</evidence>
<keyword evidence="2" id="KW-1185">Reference proteome</keyword>
<proteinExistence type="predicted"/>
<dbReference type="KEGG" id="spph:KFK14_12430"/>
<evidence type="ECO:0000313" key="1">
    <source>
        <dbReference type="EMBL" id="QUT03956.1"/>
    </source>
</evidence>
<dbReference type="RefSeq" id="WP_212607859.1">
    <property type="nucleotide sequence ID" value="NZ_CP073910.1"/>
</dbReference>
<sequence>MPLDHGATFPVGSRPLMATIGSVGGPILHMLDLAQFLPVGGSLWTDALISETRRHLAGCVNAVEAELRDVLSGTALASAFSAIREGSAWVGLQANPQLIGADLIAQMRIRAAIGLLTRQAGLGADNPVARDGEDISWLHYDADPDVAAQASALSLAELRWATVQGEHAAMAADLPAEQFADIVWTVTALSVAGIGRTGLADPLSVQTLIATAAANIIAAHDEGETPVARASRIARLLRGRPDEGELLGQALAHRRMLLFAAFAGERAGMPAHAVLDALVHAPAQRIAALCHVLGGSASDCRHLLLQIQPVRRDLDDSAIVALTAAFDGWTDADGQVAIASMRGPAELRAKLALIDPASSA</sequence>
<organism evidence="1 2">
    <name type="scientific">Sphingobium phenoxybenzoativorans</name>
    <dbReference type="NCBI Taxonomy" id="1592790"/>
    <lineage>
        <taxon>Bacteria</taxon>
        <taxon>Pseudomonadati</taxon>
        <taxon>Pseudomonadota</taxon>
        <taxon>Alphaproteobacteria</taxon>
        <taxon>Sphingomonadales</taxon>
        <taxon>Sphingomonadaceae</taxon>
        <taxon>Sphingobium</taxon>
    </lineage>
</organism>
<dbReference type="EMBL" id="CP073910">
    <property type="protein sequence ID" value="QUT03956.1"/>
    <property type="molecule type" value="Genomic_DNA"/>
</dbReference>